<evidence type="ECO:0000313" key="2">
    <source>
        <dbReference type="EMBL" id="OIW32097.1"/>
    </source>
</evidence>
<dbReference type="InterPro" id="IPR018028">
    <property type="entry name" value="Catalase"/>
</dbReference>
<dbReference type="Pfam" id="PF00199">
    <property type="entry name" value="Catalase"/>
    <property type="match status" value="1"/>
</dbReference>
<dbReference type="GO" id="GO:0042744">
    <property type="term" value="P:hydrogen peroxide catabolic process"/>
    <property type="evidence" value="ECO:0007669"/>
    <property type="project" value="TreeGrafter"/>
</dbReference>
<organism evidence="2 3">
    <name type="scientific">Coniochaeta ligniaria NRRL 30616</name>
    <dbReference type="NCBI Taxonomy" id="1408157"/>
    <lineage>
        <taxon>Eukaryota</taxon>
        <taxon>Fungi</taxon>
        <taxon>Dikarya</taxon>
        <taxon>Ascomycota</taxon>
        <taxon>Pezizomycotina</taxon>
        <taxon>Sordariomycetes</taxon>
        <taxon>Sordariomycetidae</taxon>
        <taxon>Coniochaetales</taxon>
        <taxon>Coniochaetaceae</taxon>
        <taxon>Coniochaeta</taxon>
    </lineage>
</organism>
<reference evidence="2 3" key="1">
    <citation type="submission" date="2016-10" db="EMBL/GenBank/DDBJ databases">
        <title>Draft genome sequence of Coniochaeta ligniaria NRRL30616, a lignocellulolytic fungus for bioabatement of inhibitors in plant biomass hydrolysates.</title>
        <authorList>
            <consortium name="DOE Joint Genome Institute"/>
            <person name="Jimenez D.J."/>
            <person name="Hector R.E."/>
            <person name="Riley R."/>
            <person name="Sun H."/>
            <person name="Grigoriev I.V."/>
            <person name="Van Elsas J.D."/>
            <person name="Nichols N.N."/>
        </authorList>
    </citation>
    <scope>NUCLEOTIDE SEQUENCE [LARGE SCALE GENOMIC DNA]</scope>
    <source>
        <strain evidence="2 3">NRRL 30616</strain>
    </source>
</reference>
<proteinExistence type="predicted"/>
<feature type="domain" description="Catalase core" evidence="1">
    <location>
        <begin position="1"/>
        <end position="312"/>
    </location>
</feature>
<dbReference type="Gene3D" id="1.20.1280.120">
    <property type="match status" value="1"/>
</dbReference>
<dbReference type="STRING" id="1408157.A0A1J7JFI8"/>
<dbReference type="PANTHER" id="PTHR11465">
    <property type="entry name" value="CATALASE"/>
    <property type="match status" value="1"/>
</dbReference>
<dbReference type="SUPFAM" id="SSF56634">
    <property type="entry name" value="Heme-dependent catalase-like"/>
    <property type="match status" value="1"/>
</dbReference>
<dbReference type="InterPro" id="IPR024168">
    <property type="entry name" value="Catalase_SrpA-type_pred"/>
</dbReference>
<dbReference type="Gene3D" id="2.40.180.10">
    <property type="entry name" value="Catalase core domain"/>
    <property type="match status" value="1"/>
</dbReference>
<accession>A0A1J7JFI8</accession>
<dbReference type="GO" id="GO:0020037">
    <property type="term" value="F:heme binding"/>
    <property type="evidence" value="ECO:0007669"/>
    <property type="project" value="InterPro"/>
</dbReference>
<dbReference type="InterPro" id="IPR011614">
    <property type="entry name" value="Catalase_core"/>
</dbReference>
<dbReference type="AlphaFoldDB" id="A0A1J7JFI8"/>
<dbReference type="GO" id="GO:0004096">
    <property type="term" value="F:catalase activity"/>
    <property type="evidence" value="ECO:0007669"/>
    <property type="project" value="InterPro"/>
</dbReference>
<dbReference type="PROSITE" id="PS51402">
    <property type="entry name" value="CATALASE_3"/>
    <property type="match status" value="1"/>
</dbReference>
<dbReference type="SMART" id="SM01060">
    <property type="entry name" value="Catalase"/>
    <property type="match status" value="1"/>
</dbReference>
<dbReference type="GO" id="GO:0042542">
    <property type="term" value="P:response to hydrogen peroxide"/>
    <property type="evidence" value="ECO:0007669"/>
    <property type="project" value="TreeGrafter"/>
</dbReference>
<dbReference type="OrthoDB" id="2379805at2759"/>
<dbReference type="GO" id="GO:0005739">
    <property type="term" value="C:mitochondrion"/>
    <property type="evidence" value="ECO:0007669"/>
    <property type="project" value="TreeGrafter"/>
</dbReference>
<dbReference type="CDD" id="cd08153">
    <property type="entry name" value="srpA_like"/>
    <property type="match status" value="1"/>
</dbReference>
<dbReference type="EMBL" id="KV875095">
    <property type="protein sequence ID" value="OIW32097.1"/>
    <property type="molecule type" value="Genomic_DNA"/>
</dbReference>
<dbReference type="PANTHER" id="PTHR11465:SF62">
    <property type="entry name" value="CATALASE T"/>
    <property type="match status" value="1"/>
</dbReference>
<dbReference type="GO" id="GO:0005777">
    <property type="term" value="C:peroxisome"/>
    <property type="evidence" value="ECO:0007669"/>
    <property type="project" value="TreeGrafter"/>
</dbReference>
<gene>
    <name evidence="2" type="ORF">CONLIGDRAFT_612455</name>
</gene>
<sequence length="312" mass="33527">MPLSVDSAVAKTGEDLVHTLKDIFHPPPGFRPVHAKGILLTGSFVPTPSASLLSVAPHFTLPSVPILARFSSSTGIPALPDSDPNGNPRGLALRFHLPDTNGRRAHTDIIAHSVDAFPGKDGAEALAFFTAVREGKVPEFLGAPENENARTFVFAPKPTPRGLETETYFAVNAFVLVGKDGKKTNVRYRVVPDKGVSVLTDEEAKGKGPDFLYEGLKETVGKGPVSFKLVVQVGEEGDVTSDNTKKWPEERKTVELGTVTLDEVVEDDPVAAAKKVIFDPIPRVDGVEPSDDPLLEVRAHAYLVSGRERRAA</sequence>
<protein>
    <submittedName>
        <fullName evidence="2">Heme-dependent catalase</fullName>
    </submittedName>
</protein>
<dbReference type="PIRSF" id="PIRSF000296">
    <property type="entry name" value="SrpA"/>
    <property type="match status" value="1"/>
</dbReference>
<keyword evidence="3" id="KW-1185">Reference proteome</keyword>
<evidence type="ECO:0000313" key="3">
    <source>
        <dbReference type="Proteomes" id="UP000182658"/>
    </source>
</evidence>
<dbReference type="Proteomes" id="UP000182658">
    <property type="component" value="Unassembled WGS sequence"/>
</dbReference>
<name>A0A1J7JFI8_9PEZI</name>
<evidence type="ECO:0000259" key="1">
    <source>
        <dbReference type="SMART" id="SM01060"/>
    </source>
</evidence>
<dbReference type="InParanoid" id="A0A1J7JFI8"/>
<dbReference type="InterPro" id="IPR020835">
    <property type="entry name" value="Catalase_sf"/>
</dbReference>